<dbReference type="PROSITE" id="PS50943">
    <property type="entry name" value="HTH_CROC1"/>
    <property type="match status" value="1"/>
</dbReference>
<dbReference type="InterPro" id="IPR010982">
    <property type="entry name" value="Lambda_DNA-bd_dom_sf"/>
</dbReference>
<organism evidence="3 4">
    <name type="scientific">Lactococcus lactis subsp. lactis NCDO 2118</name>
    <dbReference type="NCBI Taxonomy" id="1117941"/>
    <lineage>
        <taxon>Bacteria</taxon>
        <taxon>Bacillati</taxon>
        <taxon>Bacillota</taxon>
        <taxon>Bacilli</taxon>
        <taxon>Lactobacillales</taxon>
        <taxon>Streptococcaceae</taxon>
        <taxon>Lactococcus</taxon>
    </lineage>
</organism>
<proteinExistence type="predicted"/>
<dbReference type="InterPro" id="IPR001387">
    <property type="entry name" value="Cro/C1-type_HTH"/>
</dbReference>
<accession>A0ABC8A5K0</accession>
<sequence length="133" mass="15132">MSTILLDIYLSIFLVPSERLIQVDLYEKIKELAAQKNISIRQLEEKLGFANATLRRWNKNKPSVDKIQAVAKFFNVSVDYLLGNEEIEEPQFSPELLEAIDNAEGYSGQPMDDHDKEIIKGLLAGYFAGKNKK</sequence>
<evidence type="ECO:0000256" key="1">
    <source>
        <dbReference type="SAM" id="Coils"/>
    </source>
</evidence>
<evidence type="ECO:0000313" key="4">
    <source>
        <dbReference type="Proteomes" id="UP000028594"/>
    </source>
</evidence>
<dbReference type="KEGG" id="llx:NCDO2118_0957"/>
<dbReference type="SMART" id="SM00530">
    <property type="entry name" value="HTH_XRE"/>
    <property type="match status" value="1"/>
</dbReference>
<dbReference type="CDD" id="cd00093">
    <property type="entry name" value="HTH_XRE"/>
    <property type="match status" value="1"/>
</dbReference>
<feature type="domain" description="HTH cro/C1-type" evidence="2">
    <location>
        <begin position="29"/>
        <end position="81"/>
    </location>
</feature>
<dbReference type="Proteomes" id="UP000028594">
    <property type="component" value="Chromosome"/>
</dbReference>
<feature type="coiled-coil region" evidence="1">
    <location>
        <begin position="26"/>
        <end position="60"/>
    </location>
</feature>
<protein>
    <submittedName>
        <fullName evidence="3">Transcriptional regulator</fullName>
    </submittedName>
</protein>
<evidence type="ECO:0000259" key="2">
    <source>
        <dbReference type="PROSITE" id="PS50943"/>
    </source>
</evidence>
<dbReference type="Gene3D" id="1.10.260.40">
    <property type="entry name" value="lambda repressor-like DNA-binding domains"/>
    <property type="match status" value="1"/>
</dbReference>
<reference evidence="3 4" key="1">
    <citation type="submission" date="2014-07" db="EMBL/GenBank/DDBJ databases">
        <title>Genome sequence of Lactococcus lactis subsp. lactis NCDO 2118, a GABA-producing strain.</title>
        <authorList>
            <person name="Oliveira L.C."/>
            <person name="Saraiva T.D.L."/>
            <person name="Soares S.C."/>
            <person name="Ramos R.T.J."/>
            <person name="Sa P.H.C.G."/>
            <person name="Carneiro A.R."/>
            <person name="Miranda F."/>
            <person name="Freire M."/>
            <person name="Renan W."/>
            <person name="Oliveira A.F.Jr."/>
            <person name="Santos A.R."/>
            <person name="Pinto A.C."/>
            <person name="Souza B.M."/>
            <person name="Castro C.P."/>
            <person name="Diniz C.A.A."/>
            <person name="Rocha C.S."/>
            <person name="Mariano D.C.B."/>
            <person name="Aguiar E.L."/>
            <person name="Folador E.L."/>
            <person name="Barbosa E.G.V."/>
            <person name="Aburjaile F.F."/>
            <person name="Goncalves L.A."/>
            <person name="Guimaraes L.C."/>
            <person name="Azevedo M.S.P."/>
            <person name="Agresti P.C.M."/>
            <person name="Faria R.F."/>
            <person name="Tiwari S."/>
            <person name="Almeida S.S."/>
            <person name="Hassan S.S."/>
            <person name="Pereira V.B."/>
            <person name="Abreu V.A.C."/>
            <person name="Pereira U.P."/>
            <person name="Dorella F.A."/>
            <person name="Carvalho A.F."/>
            <person name="Pereira F.L."/>
            <person name="Leal C.A.G."/>
            <person name="Figueiredo H.C.P."/>
            <person name="Silva A."/>
            <person name="Miyoshi A."/>
            <person name="Azevedo V."/>
        </authorList>
    </citation>
    <scope>NUCLEOTIDE SEQUENCE [LARGE SCALE GENOMIC DNA]</scope>
    <source>
        <strain evidence="3 4">NCDO 2118</strain>
    </source>
</reference>
<name>A0ABC8A5K0_LACLL</name>
<dbReference type="SUPFAM" id="SSF47413">
    <property type="entry name" value="lambda repressor-like DNA-binding domains"/>
    <property type="match status" value="1"/>
</dbReference>
<keyword evidence="1" id="KW-0175">Coiled coil</keyword>
<dbReference type="EMBL" id="CP009054">
    <property type="protein sequence ID" value="AII12444.1"/>
    <property type="molecule type" value="Genomic_DNA"/>
</dbReference>
<dbReference type="Pfam" id="PF01381">
    <property type="entry name" value="HTH_3"/>
    <property type="match status" value="1"/>
</dbReference>
<dbReference type="AlphaFoldDB" id="A0ABC8A5K0"/>
<gene>
    <name evidence="3" type="ORF">NCDO2118_0957</name>
</gene>
<evidence type="ECO:0000313" key="3">
    <source>
        <dbReference type="EMBL" id="AII12444.1"/>
    </source>
</evidence>